<dbReference type="Gene3D" id="3.90.1200.10">
    <property type="match status" value="1"/>
</dbReference>
<evidence type="ECO:0000256" key="1">
    <source>
        <dbReference type="ARBA" id="ARBA00006494"/>
    </source>
</evidence>
<evidence type="ECO:0000256" key="4">
    <source>
        <dbReference type="ARBA" id="ARBA00047960"/>
    </source>
</evidence>
<dbReference type="GO" id="GO:0004364">
    <property type="term" value="F:glutathione transferase activity"/>
    <property type="evidence" value="ECO:0007669"/>
    <property type="project" value="UniProtKB-EC"/>
</dbReference>
<dbReference type="GO" id="GO:0005777">
    <property type="term" value="C:peroxisome"/>
    <property type="evidence" value="ECO:0007669"/>
    <property type="project" value="TreeGrafter"/>
</dbReference>
<dbReference type="GO" id="GO:0004602">
    <property type="term" value="F:glutathione peroxidase activity"/>
    <property type="evidence" value="ECO:0007669"/>
    <property type="project" value="TreeGrafter"/>
</dbReference>
<keyword evidence="11" id="KW-1185">Reference proteome</keyword>
<dbReference type="InterPro" id="IPR011009">
    <property type="entry name" value="Kinase-like_dom_sf"/>
</dbReference>
<evidence type="ECO:0000256" key="6">
    <source>
        <dbReference type="ARBA" id="ARBA00083519"/>
    </source>
</evidence>
<dbReference type="FunFam" id="3.40.30.10:FF:000096">
    <property type="entry name" value="Glutathione S-transferase kappa"/>
    <property type="match status" value="1"/>
</dbReference>
<comment type="similarity">
    <text evidence="1">Belongs to the GST superfamily. Kappa family.</text>
</comment>
<sequence>MTGVMTASEKVSDTALKELPSPVLTRFKDRPLPICTPYTFTHGDLNCQNVLVKDGELIGILDWESAGYFPVWWEYAATSIAFTAEDTEWKALLRVRLSGYPNLNQRGQALVSRLLSPEQAADDLTDPTSAKRTRTSSASPPISTTLKPQLHRQYLYPTIKQKTNNQRKLSPYSFYAFTYLQKNAAALESLGVEIEYIPVFLGGINVGSGNKPPWTLPAKAAYSKYDGKRAQKYFGHDFEVPSWFPILSLLPQRALTYIKKHHPSQTFSAAFQSCFETMWNGQLDISKPENLAKALGNVFSAQEVEKIITAAGTPEVKAELAATTERVVKELGAFGCPWFWVINGEGKGEPFFGSDRWHFMWEFLGLPFDDLKLRARI</sequence>
<accession>A0A5N6DAL0</accession>
<dbReference type="InterPro" id="IPR002575">
    <property type="entry name" value="Aminoglycoside_PTrfase"/>
</dbReference>
<dbReference type="VEuPathDB" id="FungiDB:BDV34DRAFT_215690"/>
<evidence type="ECO:0000313" key="11">
    <source>
        <dbReference type="Proteomes" id="UP000326532"/>
    </source>
</evidence>
<dbReference type="Gene3D" id="3.40.30.10">
    <property type="entry name" value="Glutaredoxin"/>
    <property type="match status" value="1"/>
</dbReference>
<reference evidence="10 11" key="1">
    <citation type="submission" date="2019-04" db="EMBL/GenBank/DDBJ databases">
        <title>Fungal friends and foes A comparative genomics study of 23 Aspergillus species from section Flavi.</title>
        <authorList>
            <consortium name="DOE Joint Genome Institute"/>
            <person name="Kjaerbolling I."/>
            <person name="Vesth T.C."/>
            <person name="Frisvad J.C."/>
            <person name="Nybo J.L."/>
            <person name="Theobald S."/>
            <person name="Kildgaard S."/>
            <person name="Petersen T.I."/>
            <person name="Kuo A."/>
            <person name="Sato A."/>
            <person name="Lyhne E.K."/>
            <person name="Kogle M.E."/>
            <person name="Wiebenga A."/>
            <person name="Kun R.S."/>
            <person name="Lubbers R.J."/>
            <person name="Makela M.R."/>
            <person name="Barry K."/>
            <person name="Chovatia M."/>
            <person name="Clum A."/>
            <person name="Daum C."/>
            <person name="Haridas S."/>
            <person name="He G."/>
            <person name="LaButti K."/>
            <person name="Lipzen A."/>
            <person name="Mondo S."/>
            <person name="Pangilinan J."/>
            <person name="Riley R."/>
            <person name="Salamov A."/>
            <person name="Simmons B.A."/>
            <person name="Magnuson J.K."/>
            <person name="Henrissat B."/>
            <person name="Mortensen U.H."/>
            <person name="Larsen T.O."/>
            <person name="De vries R.P."/>
            <person name="Grigoriev I.V."/>
            <person name="Machida M."/>
            <person name="Baker S.E."/>
            <person name="Andersen M.R."/>
        </authorList>
    </citation>
    <scope>NUCLEOTIDE SEQUENCE [LARGE SCALE GENOMIC DNA]</scope>
    <source>
        <strain evidence="10 11">CBS 117618</strain>
    </source>
</reference>
<dbReference type="Proteomes" id="UP000326532">
    <property type="component" value="Unassembled WGS sequence"/>
</dbReference>
<evidence type="ECO:0000256" key="2">
    <source>
        <dbReference type="ARBA" id="ARBA00012452"/>
    </source>
</evidence>
<gene>
    <name evidence="10" type="ORF">BDV34DRAFT_215690</name>
</gene>
<feature type="region of interest" description="Disordered" evidence="7">
    <location>
        <begin position="121"/>
        <end position="144"/>
    </location>
</feature>
<protein>
    <recommendedName>
        <fullName evidence="5">Glutathione S-transferase kappa 1</fullName>
        <ecNumber evidence="2">2.5.1.18</ecNumber>
    </recommendedName>
    <alternativeName>
        <fullName evidence="6">GST class-kappa</fullName>
    </alternativeName>
</protein>
<feature type="domain" description="Aminoglycoside phosphotransferase" evidence="9">
    <location>
        <begin position="28"/>
        <end position="90"/>
    </location>
</feature>
<evidence type="ECO:0000256" key="5">
    <source>
        <dbReference type="ARBA" id="ARBA00073833"/>
    </source>
</evidence>
<evidence type="ECO:0000256" key="3">
    <source>
        <dbReference type="ARBA" id="ARBA00022679"/>
    </source>
</evidence>
<evidence type="ECO:0000259" key="9">
    <source>
        <dbReference type="Pfam" id="PF01636"/>
    </source>
</evidence>
<dbReference type="Pfam" id="PF01323">
    <property type="entry name" value="DSBA"/>
    <property type="match status" value="1"/>
</dbReference>
<dbReference type="InterPro" id="IPR001853">
    <property type="entry name" value="DSBA-like_thioredoxin_dom"/>
</dbReference>
<dbReference type="AlphaFoldDB" id="A0A5N6DAL0"/>
<dbReference type="GO" id="GO:0005739">
    <property type="term" value="C:mitochondrion"/>
    <property type="evidence" value="ECO:0007669"/>
    <property type="project" value="TreeGrafter"/>
</dbReference>
<dbReference type="GO" id="GO:0006749">
    <property type="term" value="P:glutathione metabolic process"/>
    <property type="evidence" value="ECO:0007669"/>
    <property type="project" value="TreeGrafter"/>
</dbReference>
<feature type="domain" description="DSBA-like thioredoxin" evidence="8">
    <location>
        <begin position="169"/>
        <end position="362"/>
    </location>
</feature>
<dbReference type="SUPFAM" id="SSF56112">
    <property type="entry name" value="Protein kinase-like (PK-like)"/>
    <property type="match status" value="1"/>
</dbReference>
<dbReference type="PANTHER" id="PTHR42943">
    <property type="entry name" value="GLUTATHIONE S-TRANSFERASE KAPPA"/>
    <property type="match status" value="1"/>
</dbReference>
<dbReference type="Pfam" id="PF01636">
    <property type="entry name" value="APH"/>
    <property type="match status" value="1"/>
</dbReference>
<dbReference type="PANTHER" id="PTHR42943:SF13">
    <property type="entry name" value="GLUTATHIONE S-TRANSFERASE KAPPA-RELATED"/>
    <property type="match status" value="1"/>
</dbReference>
<comment type="catalytic activity">
    <reaction evidence="4">
        <text>RX + glutathione = an S-substituted glutathione + a halide anion + H(+)</text>
        <dbReference type="Rhea" id="RHEA:16437"/>
        <dbReference type="ChEBI" id="CHEBI:15378"/>
        <dbReference type="ChEBI" id="CHEBI:16042"/>
        <dbReference type="ChEBI" id="CHEBI:17792"/>
        <dbReference type="ChEBI" id="CHEBI:57925"/>
        <dbReference type="ChEBI" id="CHEBI:90779"/>
        <dbReference type="EC" id="2.5.1.18"/>
    </reaction>
</comment>
<dbReference type="EC" id="2.5.1.18" evidence="2"/>
<evidence type="ECO:0000259" key="8">
    <source>
        <dbReference type="Pfam" id="PF01323"/>
    </source>
</evidence>
<keyword evidence="3" id="KW-0808">Transferase</keyword>
<dbReference type="EMBL" id="ML735008">
    <property type="protein sequence ID" value="KAB8202161.1"/>
    <property type="molecule type" value="Genomic_DNA"/>
</dbReference>
<organism evidence="10 11">
    <name type="scientific">Aspergillus parasiticus</name>
    <dbReference type="NCBI Taxonomy" id="5067"/>
    <lineage>
        <taxon>Eukaryota</taxon>
        <taxon>Fungi</taxon>
        <taxon>Dikarya</taxon>
        <taxon>Ascomycota</taxon>
        <taxon>Pezizomycotina</taxon>
        <taxon>Eurotiomycetes</taxon>
        <taxon>Eurotiomycetidae</taxon>
        <taxon>Eurotiales</taxon>
        <taxon>Aspergillaceae</taxon>
        <taxon>Aspergillus</taxon>
        <taxon>Aspergillus subgen. Circumdati</taxon>
    </lineage>
</organism>
<proteinExistence type="inferred from homology"/>
<dbReference type="InterPro" id="IPR051924">
    <property type="entry name" value="GST_Kappa/NadH"/>
</dbReference>
<dbReference type="SUPFAM" id="SSF52833">
    <property type="entry name" value="Thioredoxin-like"/>
    <property type="match status" value="1"/>
</dbReference>
<evidence type="ECO:0000256" key="7">
    <source>
        <dbReference type="SAM" id="MobiDB-lite"/>
    </source>
</evidence>
<name>A0A5N6DAL0_ASPPA</name>
<dbReference type="InterPro" id="IPR036249">
    <property type="entry name" value="Thioredoxin-like_sf"/>
</dbReference>
<evidence type="ECO:0000313" key="10">
    <source>
        <dbReference type="EMBL" id="KAB8202161.1"/>
    </source>
</evidence>